<name>A0ABR3S5I2_9PLEO</name>
<comment type="caution">
    <text evidence="2">The sequence shown here is derived from an EMBL/GenBank/DDBJ whole genome shotgun (WGS) entry which is preliminary data.</text>
</comment>
<feature type="region of interest" description="Disordered" evidence="1">
    <location>
        <begin position="1"/>
        <end position="45"/>
    </location>
</feature>
<proteinExistence type="predicted"/>
<dbReference type="EMBL" id="JAKJXO020000001">
    <property type="protein sequence ID" value="KAL1611960.1"/>
    <property type="molecule type" value="Genomic_DNA"/>
</dbReference>
<evidence type="ECO:0000313" key="3">
    <source>
        <dbReference type="Proteomes" id="UP001521785"/>
    </source>
</evidence>
<organism evidence="2 3">
    <name type="scientific">Paraconiothyrium brasiliense</name>
    <dbReference type="NCBI Taxonomy" id="300254"/>
    <lineage>
        <taxon>Eukaryota</taxon>
        <taxon>Fungi</taxon>
        <taxon>Dikarya</taxon>
        <taxon>Ascomycota</taxon>
        <taxon>Pezizomycotina</taxon>
        <taxon>Dothideomycetes</taxon>
        <taxon>Pleosporomycetidae</taxon>
        <taxon>Pleosporales</taxon>
        <taxon>Massarineae</taxon>
        <taxon>Didymosphaeriaceae</taxon>
        <taxon>Paraconiothyrium</taxon>
    </lineage>
</organism>
<evidence type="ECO:0008006" key="4">
    <source>
        <dbReference type="Google" id="ProtNLM"/>
    </source>
</evidence>
<dbReference type="Proteomes" id="UP001521785">
    <property type="component" value="Unassembled WGS sequence"/>
</dbReference>
<gene>
    <name evidence="2" type="ORF">SLS60_000183</name>
</gene>
<evidence type="ECO:0000313" key="2">
    <source>
        <dbReference type="EMBL" id="KAL1611960.1"/>
    </source>
</evidence>
<accession>A0ABR3S5I2</accession>
<protein>
    <recommendedName>
        <fullName evidence="4">RING-type domain-containing protein</fullName>
    </recommendedName>
</protein>
<reference evidence="2 3" key="1">
    <citation type="submission" date="2024-02" db="EMBL/GenBank/DDBJ databases">
        <title>De novo assembly and annotation of 12 fungi associated with fruit tree decline syndrome in Ontario, Canada.</title>
        <authorList>
            <person name="Sulman M."/>
            <person name="Ellouze W."/>
            <person name="Ilyukhin E."/>
        </authorList>
    </citation>
    <scope>NUCLEOTIDE SEQUENCE [LARGE SCALE GENOMIC DNA]</scope>
    <source>
        <strain evidence="2 3">M42-189</strain>
    </source>
</reference>
<evidence type="ECO:0000256" key="1">
    <source>
        <dbReference type="SAM" id="MobiDB-lite"/>
    </source>
</evidence>
<keyword evidence="3" id="KW-1185">Reference proteome</keyword>
<sequence length="326" mass="36230">MQPPAPSAHTVPSVGNVGVTTPSIHPWQPRPEQSGPTSVVSKHREQPATQIPILSTLQTATPPLSDTTPLPSLLQYVDNDLLRRRSEYNYPPAEAYFCSACGKLHNGARIRSTYLPLTCGCWMHYRCFIGHVVQQGPNKRGNKNDCCPACGTQLFIWEGIVVLTLSQRTDVLLPNYQFTWRDSYADEHTGYAVTSDRSAYESDCALISALIQKRFLDTFAPNAPASRYADASPDLTACYYGVLQDLGHYGRPRAKWLSFSRTGSVGFFLFGMIVVLKMRGFLIEHHAAIVETEGWADFENTREELRGEILKEVRGGGWSWAAVESG</sequence>